<gene>
    <name evidence="2" type="ORF">CFIO01_07268</name>
</gene>
<protein>
    <submittedName>
        <fullName evidence="2">Uncharacterized protein</fullName>
    </submittedName>
</protein>
<proteinExistence type="predicted"/>
<feature type="compositionally biased region" description="Polar residues" evidence="1">
    <location>
        <begin position="47"/>
        <end position="57"/>
    </location>
</feature>
<dbReference type="OrthoDB" id="1703270at2759"/>
<feature type="region of interest" description="Disordered" evidence="1">
    <location>
        <begin position="231"/>
        <end position="261"/>
    </location>
</feature>
<dbReference type="AlphaFoldDB" id="A0A010RZW5"/>
<feature type="compositionally biased region" description="Low complexity" evidence="1">
    <location>
        <begin position="58"/>
        <end position="76"/>
    </location>
</feature>
<name>A0A010RZW5_9PEZI</name>
<feature type="region of interest" description="Disordered" evidence="1">
    <location>
        <begin position="40"/>
        <end position="108"/>
    </location>
</feature>
<organism evidence="2 3">
    <name type="scientific">Colletotrichum fioriniae PJ7</name>
    <dbReference type="NCBI Taxonomy" id="1445577"/>
    <lineage>
        <taxon>Eukaryota</taxon>
        <taxon>Fungi</taxon>
        <taxon>Dikarya</taxon>
        <taxon>Ascomycota</taxon>
        <taxon>Pezizomycotina</taxon>
        <taxon>Sordariomycetes</taxon>
        <taxon>Hypocreomycetidae</taxon>
        <taxon>Glomerellales</taxon>
        <taxon>Glomerellaceae</taxon>
        <taxon>Colletotrichum</taxon>
        <taxon>Colletotrichum acutatum species complex</taxon>
    </lineage>
</organism>
<reference evidence="2 3" key="1">
    <citation type="submission" date="2014-02" db="EMBL/GenBank/DDBJ databases">
        <title>The genome sequence of Colletotrichum fioriniae PJ7.</title>
        <authorList>
            <person name="Baroncelli R."/>
            <person name="Thon M.R."/>
        </authorList>
    </citation>
    <scope>NUCLEOTIDE SEQUENCE [LARGE SCALE GENOMIC DNA]</scope>
    <source>
        <strain evidence="2 3">PJ7</strain>
    </source>
</reference>
<accession>A0A010RZW5</accession>
<evidence type="ECO:0000313" key="3">
    <source>
        <dbReference type="Proteomes" id="UP000020467"/>
    </source>
</evidence>
<dbReference type="HOGENOM" id="CLU_677942_0_0_1"/>
<dbReference type="STRING" id="1445577.A0A010RZW5"/>
<keyword evidence="3" id="KW-1185">Reference proteome</keyword>
<sequence>MTSLGATPEFIPGRPFHLGLAKCSTNANRTILPSNRETLSLRRQRSQKVQSKVINVPSSPTASSSTSQHSTETSSSAFDGVENCKDHHIHPSKNDIPPGTPTAPAADRKRQIQLHHIPVYHSRIFHTRPPPNAPTGPAADRRQVAKVAPVPPQVLPQAVPSHCQSKVWRSPKTELTDAFTRVQLEMQRLGFSRSAAAPATFEEYLEVVLAEKDRKIQRNAAVLQAIRLKTEQQKRARQKGCGSGHTSNRQPAPIRDTTSGPGLNVATAKPLYGAHPCWNIQYTKMTDRAEDRCDEWPTLAVYKEASRRALNNQCLPPPKQRNVQDQTHMALGDAAWEERALIHQEHVIGLDNRTGIFSLGNDASTEADPTHHIDPQSLNDWTRELIDEIILEIEGDVTTITDEDEA</sequence>
<evidence type="ECO:0000256" key="1">
    <source>
        <dbReference type="SAM" id="MobiDB-lite"/>
    </source>
</evidence>
<evidence type="ECO:0000313" key="2">
    <source>
        <dbReference type="EMBL" id="EXF77818.1"/>
    </source>
</evidence>
<dbReference type="KEGG" id="cfj:CFIO01_07268"/>
<dbReference type="Proteomes" id="UP000020467">
    <property type="component" value="Unassembled WGS sequence"/>
</dbReference>
<comment type="caution">
    <text evidence="2">The sequence shown here is derived from an EMBL/GenBank/DDBJ whole genome shotgun (WGS) entry which is preliminary data.</text>
</comment>
<feature type="compositionally biased region" description="Polar residues" evidence="1">
    <location>
        <begin position="244"/>
        <end position="261"/>
    </location>
</feature>
<dbReference type="EMBL" id="JARH01000681">
    <property type="protein sequence ID" value="EXF77818.1"/>
    <property type="molecule type" value="Genomic_DNA"/>
</dbReference>